<reference evidence="1 2" key="1">
    <citation type="submission" date="2018-11" db="EMBL/GenBank/DDBJ databases">
        <authorList>
            <consortium name="Pathogen Informatics"/>
        </authorList>
    </citation>
    <scope>NUCLEOTIDE SEQUENCE [LARGE SCALE GENOMIC DNA]</scope>
</reference>
<gene>
    <name evidence="1" type="ORF">DILT_LOCUS11524</name>
</gene>
<proteinExistence type="predicted"/>
<dbReference type="AlphaFoldDB" id="A0A3P7LXD3"/>
<sequence length="121" mass="13633">MQSTVSLKVPYKNLAHCYAPKNASTSDEVDNEQRVEVIYESTSQLKLDRSKIPPPISFNDFGAHIYRLNSEAALLDEFQALDVLTTQQAVDYGLTAAMATVETDLNRYADMTPCKFTYWSD</sequence>
<keyword evidence="2" id="KW-1185">Reference proteome</keyword>
<name>A0A3P7LXD3_DIBLA</name>
<accession>A0A3P7LXD3</accession>
<protein>
    <submittedName>
        <fullName evidence="1">Uncharacterized protein</fullName>
    </submittedName>
</protein>
<dbReference type="EMBL" id="UYRU01063284">
    <property type="protein sequence ID" value="VDN15693.1"/>
    <property type="molecule type" value="Genomic_DNA"/>
</dbReference>
<organism evidence="1 2">
    <name type="scientific">Dibothriocephalus latus</name>
    <name type="common">Fish tapeworm</name>
    <name type="synonym">Diphyllobothrium latum</name>
    <dbReference type="NCBI Taxonomy" id="60516"/>
    <lineage>
        <taxon>Eukaryota</taxon>
        <taxon>Metazoa</taxon>
        <taxon>Spiralia</taxon>
        <taxon>Lophotrochozoa</taxon>
        <taxon>Platyhelminthes</taxon>
        <taxon>Cestoda</taxon>
        <taxon>Eucestoda</taxon>
        <taxon>Diphyllobothriidea</taxon>
        <taxon>Diphyllobothriidae</taxon>
        <taxon>Dibothriocephalus</taxon>
    </lineage>
</organism>
<evidence type="ECO:0000313" key="2">
    <source>
        <dbReference type="Proteomes" id="UP000281553"/>
    </source>
</evidence>
<dbReference type="Proteomes" id="UP000281553">
    <property type="component" value="Unassembled WGS sequence"/>
</dbReference>
<evidence type="ECO:0000313" key="1">
    <source>
        <dbReference type="EMBL" id="VDN15693.1"/>
    </source>
</evidence>